<dbReference type="Proteomes" id="UP000189796">
    <property type="component" value="Chromosome I"/>
</dbReference>
<evidence type="ECO:0000256" key="4">
    <source>
        <dbReference type="PROSITE-ProRule" id="PRU00169"/>
    </source>
</evidence>
<reference evidence="9 10" key="1">
    <citation type="submission" date="2016-11" db="EMBL/GenBank/DDBJ databases">
        <authorList>
            <person name="Jaros S."/>
            <person name="Januszkiewicz K."/>
            <person name="Wedrychowicz H."/>
        </authorList>
    </citation>
    <scope>NUCLEOTIDE SEQUENCE [LARGE SCALE GENOMIC DNA]</scope>
    <source>
        <strain evidence="9 10">GAS138</strain>
    </source>
</reference>
<dbReference type="Pfam" id="PF00072">
    <property type="entry name" value="Response_reg"/>
    <property type="match status" value="1"/>
</dbReference>
<gene>
    <name evidence="9" type="ORF">SAMN05443248_6609</name>
</gene>
<dbReference type="InterPro" id="IPR000014">
    <property type="entry name" value="PAS"/>
</dbReference>
<evidence type="ECO:0000313" key="10">
    <source>
        <dbReference type="Proteomes" id="UP000189796"/>
    </source>
</evidence>
<dbReference type="Pfam" id="PF02518">
    <property type="entry name" value="HATPase_c"/>
    <property type="match status" value="1"/>
</dbReference>
<dbReference type="PANTHER" id="PTHR43065:SF42">
    <property type="entry name" value="TWO-COMPONENT SENSOR PPRA"/>
    <property type="match status" value="1"/>
</dbReference>
<dbReference type="SUPFAM" id="SSF52172">
    <property type="entry name" value="CheY-like"/>
    <property type="match status" value="1"/>
</dbReference>
<evidence type="ECO:0000259" key="6">
    <source>
        <dbReference type="PROSITE" id="PS50109"/>
    </source>
</evidence>
<feature type="compositionally biased region" description="Basic and acidic residues" evidence="5">
    <location>
        <begin position="1"/>
        <end position="11"/>
    </location>
</feature>
<evidence type="ECO:0000259" key="7">
    <source>
        <dbReference type="PROSITE" id="PS50110"/>
    </source>
</evidence>
<dbReference type="PRINTS" id="PR00344">
    <property type="entry name" value="BCTRLSENSOR"/>
</dbReference>
<dbReference type="SUPFAM" id="SSF55785">
    <property type="entry name" value="PYP-like sensor domain (PAS domain)"/>
    <property type="match status" value="1"/>
</dbReference>
<dbReference type="Gene3D" id="3.30.565.10">
    <property type="entry name" value="Histidine kinase-like ATPase, C-terminal domain"/>
    <property type="match status" value="1"/>
</dbReference>
<evidence type="ECO:0000256" key="2">
    <source>
        <dbReference type="ARBA" id="ARBA00012438"/>
    </source>
</evidence>
<feature type="region of interest" description="Disordered" evidence="5">
    <location>
        <begin position="1"/>
        <end position="27"/>
    </location>
</feature>
<dbReference type="RefSeq" id="WP_154072625.1">
    <property type="nucleotide sequence ID" value="NZ_LT670817.1"/>
</dbReference>
<protein>
    <recommendedName>
        <fullName evidence="2">histidine kinase</fullName>
        <ecNumber evidence="2">2.7.13.3</ecNumber>
    </recommendedName>
</protein>
<dbReference type="InterPro" id="IPR036097">
    <property type="entry name" value="HisK_dim/P_sf"/>
</dbReference>
<name>A0A1M5WJ30_9BRAD</name>
<accession>A0A1M5WJ30</accession>
<feature type="domain" description="PAC" evidence="8">
    <location>
        <begin position="104"/>
        <end position="157"/>
    </location>
</feature>
<evidence type="ECO:0000256" key="1">
    <source>
        <dbReference type="ARBA" id="ARBA00000085"/>
    </source>
</evidence>
<comment type="catalytic activity">
    <reaction evidence="1">
        <text>ATP + protein L-histidine = ADP + protein N-phospho-L-histidine.</text>
        <dbReference type="EC" id="2.7.13.3"/>
    </reaction>
</comment>
<feature type="domain" description="Histidine kinase" evidence="6">
    <location>
        <begin position="202"/>
        <end position="432"/>
    </location>
</feature>
<dbReference type="SMART" id="SM00388">
    <property type="entry name" value="HisKA"/>
    <property type="match status" value="1"/>
</dbReference>
<dbReference type="PANTHER" id="PTHR43065">
    <property type="entry name" value="SENSOR HISTIDINE KINASE"/>
    <property type="match status" value="1"/>
</dbReference>
<dbReference type="SMART" id="SM00448">
    <property type="entry name" value="REC"/>
    <property type="match status" value="1"/>
</dbReference>
<evidence type="ECO:0000259" key="8">
    <source>
        <dbReference type="PROSITE" id="PS50113"/>
    </source>
</evidence>
<dbReference type="GO" id="GO:0000155">
    <property type="term" value="F:phosphorelay sensor kinase activity"/>
    <property type="evidence" value="ECO:0007669"/>
    <property type="project" value="InterPro"/>
</dbReference>
<evidence type="ECO:0000313" key="9">
    <source>
        <dbReference type="EMBL" id="SHH87427.1"/>
    </source>
</evidence>
<dbReference type="AlphaFoldDB" id="A0A1M5WJ30"/>
<evidence type="ECO:0000256" key="5">
    <source>
        <dbReference type="SAM" id="MobiDB-lite"/>
    </source>
</evidence>
<sequence length="575" mass="62918">MSNFEHGRSGDGDAPGDGDAGPGDSRWRESEDLLGLAEEAGRLGIFEWQVPAGTVRLSPKFLSLYGLAGFDGRYESWRACIFREDQIRVSQLIESAFEAGARELNAEFRITRASDGALRWIEARNIIFYDDRQRPQRVVGVNVDVTEQKRAMVQLRAFTETLEERVRERTRELETEFEARQKAEEALRQAQKMEAVGQLTGGIAHDFNNLLTIVVGGLEAIGRQIPMLPGSPAATRIARARDMALQGAHRAVTLTSRLLAFSRQQPLAPQALDANKLVAGICELLRRTLGEAVALETVLAGGLWLTFADSNQLENAVLNLAVNARDAMPDGGKLTIETANCYLDEAYVGDIAEPVMSGQYVMIAIADTGAGMDKPTLEKAFEPFFTTKDIGKGTGLGLSQVYGFVRQSAGHVKIYSEAGEGTTVKIYLPRHRGESDSMKPEDVPSGAARAIGLESILVVEDDNSLRAYTTESLRELGYRVLEAASAAEALEVLGNDRHVDLLFTDVVMPGGTNGQQLADEASRRQPKLKVLFTTGYTRNAIVHHGRLDPGIHLIGKPFSFHELASRIRTRLDAPD</sequence>
<evidence type="ECO:0000256" key="3">
    <source>
        <dbReference type="ARBA" id="ARBA00022553"/>
    </source>
</evidence>
<dbReference type="NCBIfam" id="TIGR00229">
    <property type="entry name" value="sensory_box"/>
    <property type="match status" value="1"/>
</dbReference>
<dbReference type="PROSITE" id="PS50110">
    <property type="entry name" value="RESPONSE_REGULATORY"/>
    <property type="match status" value="1"/>
</dbReference>
<dbReference type="InterPro" id="IPR000700">
    <property type="entry name" value="PAS-assoc_C"/>
</dbReference>
<dbReference type="Gene3D" id="3.40.50.2300">
    <property type="match status" value="1"/>
</dbReference>
<dbReference type="Pfam" id="PF08447">
    <property type="entry name" value="PAS_3"/>
    <property type="match status" value="1"/>
</dbReference>
<dbReference type="InterPro" id="IPR013655">
    <property type="entry name" value="PAS_fold_3"/>
</dbReference>
<organism evidence="9 10">
    <name type="scientific">Bradyrhizobium erythrophlei</name>
    <dbReference type="NCBI Taxonomy" id="1437360"/>
    <lineage>
        <taxon>Bacteria</taxon>
        <taxon>Pseudomonadati</taxon>
        <taxon>Pseudomonadota</taxon>
        <taxon>Alphaproteobacteria</taxon>
        <taxon>Hyphomicrobiales</taxon>
        <taxon>Nitrobacteraceae</taxon>
        <taxon>Bradyrhizobium</taxon>
    </lineage>
</organism>
<dbReference type="PROSITE" id="PS50109">
    <property type="entry name" value="HIS_KIN"/>
    <property type="match status" value="1"/>
</dbReference>
<dbReference type="Gene3D" id="3.30.450.20">
    <property type="entry name" value="PAS domain"/>
    <property type="match status" value="1"/>
</dbReference>
<dbReference type="PROSITE" id="PS50113">
    <property type="entry name" value="PAC"/>
    <property type="match status" value="1"/>
</dbReference>
<dbReference type="InterPro" id="IPR003661">
    <property type="entry name" value="HisK_dim/P_dom"/>
</dbReference>
<dbReference type="EMBL" id="LT670817">
    <property type="protein sequence ID" value="SHH87427.1"/>
    <property type="molecule type" value="Genomic_DNA"/>
</dbReference>
<dbReference type="SMART" id="SM00086">
    <property type="entry name" value="PAC"/>
    <property type="match status" value="1"/>
</dbReference>
<dbReference type="InterPro" id="IPR004358">
    <property type="entry name" value="Sig_transdc_His_kin-like_C"/>
</dbReference>
<dbReference type="InterPro" id="IPR011006">
    <property type="entry name" value="CheY-like_superfamily"/>
</dbReference>
<dbReference type="InterPro" id="IPR001789">
    <property type="entry name" value="Sig_transdc_resp-reg_receiver"/>
</dbReference>
<dbReference type="OrthoDB" id="9796100at2"/>
<dbReference type="InterPro" id="IPR005467">
    <property type="entry name" value="His_kinase_dom"/>
</dbReference>
<dbReference type="SMART" id="SM00387">
    <property type="entry name" value="HATPase_c"/>
    <property type="match status" value="1"/>
</dbReference>
<dbReference type="SUPFAM" id="SSF47384">
    <property type="entry name" value="Homodimeric domain of signal transducing histidine kinase"/>
    <property type="match status" value="1"/>
</dbReference>
<dbReference type="InterPro" id="IPR035965">
    <property type="entry name" value="PAS-like_dom_sf"/>
</dbReference>
<keyword evidence="3 4" id="KW-0597">Phosphoprotein</keyword>
<feature type="domain" description="Response regulatory" evidence="7">
    <location>
        <begin position="455"/>
        <end position="571"/>
    </location>
</feature>
<dbReference type="Gene3D" id="2.10.70.100">
    <property type="match status" value="1"/>
</dbReference>
<proteinExistence type="predicted"/>
<dbReference type="InterPro" id="IPR036890">
    <property type="entry name" value="HATPase_C_sf"/>
</dbReference>
<dbReference type="EC" id="2.7.13.3" evidence="2"/>
<dbReference type="SUPFAM" id="SSF55874">
    <property type="entry name" value="ATPase domain of HSP90 chaperone/DNA topoisomerase II/histidine kinase"/>
    <property type="match status" value="1"/>
</dbReference>
<dbReference type="Gene3D" id="1.10.287.130">
    <property type="match status" value="1"/>
</dbReference>
<dbReference type="InterPro" id="IPR003594">
    <property type="entry name" value="HATPase_dom"/>
</dbReference>
<feature type="modified residue" description="4-aspartylphosphate" evidence="4">
    <location>
        <position position="505"/>
    </location>
</feature>
<dbReference type="InterPro" id="IPR001610">
    <property type="entry name" value="PAC"/>
</dbReference>